<dbReference type="Proteomes" id="UP000479000">
    <property type="component" value="Unassembled WGS sequence"/>
</dbReference>
<proteinExistence type="predicted"/>
<evidence type="ECO:0000313" key="2">
    <source>
        <dbReference type="Proteomes" id="UP000479000"/>
    </source>
</evidence>
<protein>
    <submittedName>
        <fullName evidence="1">Uncharacterized protein</fullName>
    </submittedName>
</protein>
<dbReference type="AlphaFoldDB" id="A0A6H5GP83"/>
<keyword evidence="2" id="KW-1185">Reference proteome</keyword>
<accession>A0A6H5GP83</accession>
<dbReference type="EMBL" id="CADCXU010016761">
    <property type="protein sequence ID" value="CAB0005884.1"/>
    <property type="molecule type" value="Genomic_DNA"/>
</dbReference>
<sequence length="51" mass="5837">MFASVWQVPQINKPGWPGIAQVWYGDPILSCKIMFCILQQIVYAVRLLISN</sequence>
<gene>
    <name evidence="1" type="ORF">NTEN_LOCUS11361</name>
</gene>
<organism evidence="1 2">
    <name type="scientific">Nesidiocoris tenuis</name>
    <dbReference type="NCBI Taxonomy" id="355587"/>
    <lineage>
        <taxon>Eukaryota</taxon>
        <taxon>Metazoa</taxon>
        <taxon>Ecdysozoa</taxon>
        <taxon>Arthropoda</taxon>
        <taxon>Hexapoda</taxon>
        <taxon>Insecta</taxon>
        <taxon>Pterygota</taxon>
        <taxon>Neoptera</taxon>
        <taxon>Paraneoptera</taxon>
        <taxon>Hemiptera</taxon>
        <taxon>Heteroptera</taxon>
        <taxon>Panheteroptera</taxon>
        <taxon>Cimicomorpha</taxon>
        <taxon>Miridae</taxon>
        <taxon>Dicyphina</taxon>
        <taxon>Nesidiocoris</taxon>
    </lineage>
</organism>
<name>A0A6H5GP83_9HEMI</name>
<evidence type="ECO:0000313" key="1">
    <source>
        <dbReference type="EMBL" id="CAB0005884.1"/>
    </source>
</evidence>
<reference evidence="1 2" key="1">
    <citation type="submission" date="2020-02" db="EMBL/GenBank/DDBJ databases">
        <authorList>
            <person name="Ferguson B K."/>
        </authorList>
    </citation>
    <scope>NUCLEOTIDE SEQUENCE [LARGE SCALE GENOMIC DNA]</scope>
</reference>